<feature type="chain" id="PRO_5046584304" evidence="1">
    <location>
        <begin position="22"/>
        <end position="520"/>
    </location>
</feature>
<gene>
    <name evidence="3" type="ORF">MM239_04980</name>
</gene>
<evidence type="ECO:0000313" key="3">
    <source>
        <dbReference type="EMBL" id="MCH7408738.1"/>
    </source>
</evidence>
<dbReference type="EMBL" id="JAKZGP010000008">
    <property type="protein sequence ID" value="MCH7408738.1"/>
    <property type="molecule type" value="Genomic_DNA"/>
</dbReference>
<dbReference type="InterPro" id="IPR032466">
    <property type="entry name" value="Metal_Hydrolase"/>
</dbReference>
<dbReference type="SUPFAM" id="SSF51556">
    <property type="entry name" value="Metallo-dependent hydrolases"/>
    <property type="match status" value="1"/>
</dbReference>
<keyword evidence="1" id="KW-0732">Signal</keyword>
<feature type="domain" description="Amidohydrolase 3" evidence="2">
    <location>
        <begin position="74"/>
        <end position="503"/>
    </location>
</feature>
<comment type="caution">
    <text evidence="3">The sequence shown here is derived from an EMBL/GenBank/DDBJ whole genome shotgun (WGS) entry which is preliminary data.</text>
</comment>
<dbReference type="InterPro" id="IPR050378">
    <property type="entry name" value="Metallo-dep_Hydrolases_sf"/>
</dbReference>
<reference evidence="3" key="1">
    <citation type="submission" date="2022-03" db="EMBL/GenBank/DDBJ databases">
        <title>De novo assembled genomes of Belliella spp. (Cyclobacteriaceae) strains.</title>
        <authorList>
            <person name="Szabo A."/>
            <person name="Korponai K."/>
            <person name="Felfoldi T."/>
        </authorList>
    </citation>
    <scope>NUCLEOTIDE SEQUENCE</scope>
    <source>
        <strain evidence="3">DSM 111904</strain>
    </source>
</reference>
<evidence type="ECO:0000256" key="1">
    <source>
        <dbReference type="SAM" id="SignalP"/>
    </source>
</evidence>
<dbReference type="InterPro" id="IPR013108">
    <property type="entry name" value="Amidohydro_3"/>
</dbReference>
<dbReference type="Gene3D" id="3.20.20.140">
    <property type="entry name" value="Metal-dependent hydrolases"/>
    <property type="match status" value="2"/>
</dbReference>
<proteinExistence type="predicted"/>
<dbReference type="PANTHER" id="PTHR11647:SF1">
    <property type="entry name" value="COLLAPSIN RESPONSE MEDIATOR PROTEIN"/>
    <property type="match status" value="1"/>
</dbReference>
<feature type="signal peptide" evidence="1">
    <location>
        <begin position="1"/>
        <end position="21"/>
    </location>
</feature>
<name>A0ABS9UX48_9BACT</name>
<evidence type="ECO:0000259" key="2">
    <source>
        <dbReference type="Pfam" id="PF07969"/>
    </source>
</evidence>
<dbReference type="SUPFAM" id="SSF51338">
    <property type="entry name" value="Composite domain of metallo-dependent hydrolases"/>
    <property type="match status" value="1"/>
</dbReference>
<dbReference type="Proteomes" id="UP001165489">
    <property type="component" value="Unassembled WGS sequence"/>
</dbReference>
<sequence length="520" mass="57117">MKIIFKSTLLIILVCCLSQVATCQQTTYYIHGAEVYDGKQTSSRKLNVLVSGDRILKLDTSQISLEGYHDLVKINAKGLVLAPGFIDPHTHLESDLSHAERKSNLSALYQGVTTVIAGNDGGSPFPIERSFRQWSENGIGTNVALFVGHGTVRRLVLGAKDVQPTDDELQRMKDMVSQAMEEGAIGLSTGLFYAPGSYAETDEVVALATVAASFGGVYDTHIRDESSYSIGLIESIKETLEIGRRTGIPLHFSHIKALGADVWGLSDEVIQMIENAKADGLEITANQYPYIASRTSMIAALIPRWAEDGGYDALVDRLKDEELHQRILVEVKENIRRRGGASSLIVSAEDLTDYHDLSLEALSEKLSLPAEGIVVKILKEAGGVRVVSFNMKEEDLIHFMKQDWVFTGSDGVVGHPRKFGSYARKIQKYVFEDQVLSLGEMIKKSSFDIAYHLGIPERGEIKEGYYADLILFDPIKVKENATFQNPTAFSEGMTFVFVNGQVAIENGAYTGALAGTPIRK</sequence>
<dbReference type="Pfam" id="PF07969">
    <property type="entry name" value="Amidohydro_3"/>
    <property type="match status" value="1"/>
</dbReference>
<evidence type="ECO:0000313" key="4">
    <source>
        <dbReference type="Proteomes" id="UP001165489"/>
    </source>
</evidence>
<dbReference type="PANTHER" id="PTHR11647">
    <property type="entry name" value="HYDRANTOINASE/DIHYDROPYRIMIDINASE FAMILY MEMBER"/>
    <property type="match status" value="1"/>
</dbReference>
<accession>A0ABS9UX48</accession>
<protein>
    <submittedName>
        <fullName evidence="3">Amidohydrolase family protein</fullName>
    </submittedName>
</protein>
<organism evidence="3 4">
    <name type="scientific">Belliella filtrata</name>
    <dbReference type="NCBI Taxonomy" id="2923435"/>
    <lineage>
        <taxon>Bacteria</taxon>
        <taxon>Pseudomonadati</taxon>
        <taxon>Bacteroidota</taxon>
        <taxon>Cytophagia</taxon>
        <taxon>Cytophagales</taxon>
        <taxon>Cyclobacteriaceae</taxon>
        <taxon>Belliella</taxon>
    </lineage>
</organism>
<dbReference type="InterPro" id="IPR011059">
    <property type="entry name" value="Metal-dep_hydrolase_composite"/>
</dbReference>
<keyword evidence="4" id="KW-1185">Reference proteome</keyword>